<dbReference type="Proteomes" id="UP000651050">
    <property type="component" value="Unassembled WGS sequence"/>
</dbReference>
<reference evidence="2" key="1">
    <citation type="submission" date="2020-11" db="EMBL/GenBank/DDBJ databases">
        <title>Bacterial whole genome sequence for Caenimonas sp. DR4.4.</title>
        <authorList>
            <person name="Le V."/>
            <person name="Ko S.-R."/>
            <person name="Ahn C.-Y."/>
            <person name="Oh H.-M."/>
        </authorList>
    </citation>
    <scope>NUCLEOTIDE SEQUENCE</scope>
    <source>
        <strain evidence="2">DR4.4</strain>
    </source>
</reference>
<feature type="chain" id="PRO_5037642099" evidence="1">
    <location>
        <begin position="20"/>
        <end position="387"/>
    </location>
</feature>
<protein>
    <submittedName>
        <fullName evidence="2">Tetratricopeptide repeat protein</fullName>
    </submittedName>
</protein>
<dbReference type="RefSeq" id="WP_196985070.1">
    <property type="nucleotide sequence ID" value="NZ_JADWYS010000001.1"/>
</dbReference>
<dbReference type="Pfam" id="PF14559">
    <property type="entry name" value="TPR_19"/>
    <property type="match status" value="1"/>
</dbReference>
<keyword evidence="1" id="KW-0732">Signal</keyword>
<keyword evidence="3" id="KW-1185">Reference proteome</keyword>
<dbReference type="AlphaFoldDB" id="A0A931MFM1"/>
<dbReference type="PROSITE" id="PS51257">
    <property type="entry name" value="PROKAR_LIPOPROTEIN"/>
    <property type="match status" value="1"/>
</dbReference>
<evidence type="ECO:0000313" key="2">
    <source>
        <dbReference type="EMBL" id="MBG9387124.1"/>
    </source>
</evidence>
<dbReference type="Gene3D" id="1.25.40.10">
    <property type="entry name" value="Tetratricopeptide repeat domain"/>
    <property type="match status" value="2"/>
</dbReference>
<gene>
    <name evidence="2" type="ORF">I5803_03770</name>
</gene>
<dbReference type="SMART" id="SM00028">
    <property type="entry name" value="TPR"/>
    <property type="match status" value="3"/>
</dbReference>
<organism evidence="2 3">
    <name type="scientific">Caenimonas aquaedulcis</name>
    <dbReference type="NCBI Taxonomy" id="2793270"/>
    <lineage>
        <taxon>Bacteria</taxon>
        <taxon>Pseudomonadati</taxon>
        <taxon>Pseudomonadota</taxon>
        <taxon>Betaproteobacteria</taxon>
        <taxon>Burkholderiales</taxon>
        <taxon>Comamonadaceae</taxon>
        <taxon>Caenimonas</taxon>
    </lineage>
</organism>
<evidence type="ECO:0000313" key="3">
    <source>
        <dbReference type="Proteomes" id="UP000651050"/>
    </source>
</evidence>
<dbReference type="SUPFAM" id="SSF48452">
    <property type="entry name" value="TPR-like"/>
    <property type="match status" value="1"/>
</dbReference>
<accession>A0A931MFM1</accession>
<name>A0A931MFM1_9BURK</name>
<dbReference type="InterPro" id="IPR011990">
    <property type="entry name" value="TPR-like_helical_dom_sf"/>
</dbReference>
<dbReference type="InterPro" id="IPR019734">
    <property type="entry name" value="TPR_rpt"/>
</dbReference>
<comment type="caution">
    <text evidence="2">The sequence shown here is derived from an EMBL/GenBank/DDBJ whole genome shotgun (WGS) entry which is preliminary data.</text>
</comment>
<sequence>MLKRALWMVTAAVALVGCAAPIETPRAGALPWLDDAFEAQPNLVTVGKDELFRLAPDLQARLKDANVDGMSNPRKLKHILTLIFGPDLRGFNYAAGHSTIASETWQRKRGDCLSLTVLTYSVARALRMNAQMQEVRVPVLFDRRGQVDVVNQHVNVLFRGGARQWPDEAEAHDTVIDFEPEFSSGKPGHPLTEEAILARYYNNLGAEHLVAGRRSLAYAHFKAAIQADAAYAASYGNLAVLYRETGRLREAEQLLVWAVKLSDPPDVPLHTLHEMLVAQGRTAEAERYAVAMRAARDRDPYYWVARGIDLLNQGDARRAIAALEHAREMSNGFDEVHRYLALAYWRAGEPLKARQELDVLVASGDDVGASKVRRKIKARTVEPPPPS</sequence>
<evidence type="ECO:0000256" key="1">
    <source>
        <dbReference type="SAM" id="SignalP"/>
    </source>
</evidence>
<feature type="signal peptide" evidence="1">
    <location>
        <begin position="1"/>
        <end position="19"/>
    </location>
</feature>
<proteinExistence type="predicted"/>
<dbReference type="EMBL" id="JADWYS010000001">
    <property type="protein sequence ID" value="MBG9387124.1"/>
    <property type="molecule type" value="Genomic_DNA"/>
</dbReference>